<feature type="compositionally biased region" description="Basic and acidic residues" evidence="1">
    <location>
        <begin position="21"/>
        <end position="35"/>
    </location>
</feature>
<organism evidence="2 3">
    <name type="scientific">Embleya scabrispora</name>
    <dbReference type="NCBI Taxonomy" id="159449"/>
    <lineage>
        <taxon>Bacteria</taxon>
        <taxon>Bacillati</taxon>
        <taxon>Actinomycetota</taxon>
        <taxon>Actinomycetes</taxon>
        <taxon>Kitasatosporales</taxon>
        <taxon>Streptomycetaceae</taxon>
        <taxon>Embleya</taxon>
    </lineage>
</organism>
<dbReference type="EMBL" id="MWQN01000002">
    <property type="protein sequence ID" value="OPC78680.1"/>
    <property type="molecule type" value="Genomic_DNA"/>
</dbReference>
<feature type="region of interest" description="Disordered" evidence="1">
    <location>
        <begin position="1"/>
        <end position="70"/>
    </location>
</feature>
<gene>
    <name evidence="2" type="ORF">B4N89_31430</name>
</gene>
<keyword evidence="3" id="KW-1185">Reference proteome</keyword>
<accession>A0A1T3NPP6</accession>
<protein>
    <submittedName>
        <fullName evidence="2">Uncharacterized protein</fullName>
    </submittedName>
</protein>
<evidence type="ECO:0000313" key="3">
    <source>
        <dbReference type="Proteomes" id="UP000190037"/>
    </source>
</evidence>
<evidence type="ECO:0000313" key="2">
    <source>
        <dbReference type="EMBL" id="OPC78680.1"/>
    </source>
</evidence>
<feature type="compositionally biased region" description="Low complexity" evidence="1">
    <location>
        <begin position="36"/>
        <end position="58"/>
    </location>
</feature>
<reference evidence="2 3" key="1">
    <citation type="submission" date="2017-03" db="EMBL/GenBank/DDBJ databases">
        <title>Draft genome sequence of Streptomyces scabrisporus NF3, endophyte isolated from Amphipterygium adstringens.</title>
        <authorList>
            <person name="Vazquez M."/>
            <person name="Ceapa C.D."/>
            <person name="Rodriguez Luna D."/>
            <person name="Sanchez Esquivel S."/>
        </authorList>
    </citation>
    <scope>NUCLEOTIDE SEQUENCE [LARGE SCALE GENOMIC DNA]</scope>
    <source>
        <strain evidence="2 3">NF3</strain>
    </source>
</reference>
<dbReference type="Proteomes" id="UP000190037">
    <property type="component" value="Unassembled WGS sequence"/>
</dbReference>
<comment type="caution">
    <text evidence="2">The sequence shown here is derived from an EMBL/GenBank/DDBJ whole genome shotgun (WGS) entry which is preliminary data.</text>
</comment>
<sequence length="70" mass="7146">MRTGGGPSPELRRGRLPSPVGRERPDTGVDRRRVEPAVAGAGARVAAAGGPRPGSGRNRPGDRGAPPGRE</sequence>
<proteinExistence type="predicted"/>
<dbReference type="AlphaFoldDB" id="A0A1T3NPP6"/>
<name>A0A1T3NPP6_9ACTN</name>
<evidence type="ECO:0000256" key="1">
    <source>
        <dbReference type="SAM" id="MobiDB-lite"/>
    </source>
</evidence>